<gene>
    <name evidence="7" type="ORF">KQY15_14335</name>
</gene>
<evidence type="ECO:0000313" key="7">
    <source>
        <dbReference type="EMBL" id="MBV2130269.1"/>
    </source>
</evidence>
<organism evidence="7 8">
    <name type="scientific">Arsukibacterium indicum</name>
    <dbReference type="NCBI Taxonomy" id="2848612"/>
    <lineage>
        <taxon>Bacteria</taxon>
        <taxon>Pseudomonadati</taxon>
        <taxon>Pseudomonadota</taxon>
        <taxon>Gammaproteobacteria</taxon>
        <taxon>Chromatiales</taxon>
        <taxon>Chromatiaceae</taxon>
        <taxon>Arsukibacterium</taxon>
    </lineage>
</organism>
<dbReference type="EMBL" id="JAHRID010000007">
    <property type="protein sequence ID" value="MBV2130269.1"/>
    <property type="molecule type" value="Genomic_DNA"/>
</dbReference>
<protein>
    <submittedName>
        <fullName evidence="7">ATP synthase subunit I</fullName>
    </submittedName>
</protein>
<feature type="transmembrane region" description="Helical" evidence="6">
    <location>
        <begin position="49"/>
        <end position="70"/>
    </location>
</feature>
<evidence type="ECO:0000256" key="1">
    <source>
        <dbReference type="ARBA" id="ARBA00004651"/>
    </source>
</evidence>
<proteinExistence type="predicted"/>
<sequence length="162" mass="17456">MDKPPQKPLFVANRGQISILSQVFSTPARAITTRGTVAENIANQARKSAYLAVLGQVIVAGCIALAFFLLTDSAGAKSAFKGGLAAAVPNFVFAFFAFRYSGAEQARRVAAALMRGHSLKVLLTVILCALVLQQEHLVPEAFITGFLITLLTQWTAPFFFKH</sequence>
<evidence type="ECO:0000313" key="8">
    <source>
        <dbReference type="Proteomes" id="UP000704611"/>
    </source>
</evidence>
<dbReference type="InterPro" id="IPR005598">
    <property type="entry name" value="ATP_synth_I"/>
</dbReference>
<feature type="transmembrane region" description="Helical" evidence="6">
    <location>
        <begin position="138"/>
        <end position="160"/>
    </location>
</feature>
<evidence type="ECO:0000256" key="6">
    <source>
        <dbReference type="SAM" id="Phobius"/>
    </source>
</evidence>
<keyword evidence="4 6" id="KW-1133">Transmembrane helix</keyword>
<keyword evidence="5 6" id="KW-0472">Membrane</keyword>
<dbReference type="Pfam" id="PF03899">
    <property type="entry name" value="ATP-synt_I"/>
    <property type="match status" value="1"/>
</dbReference>
<dbReference type="Proteomes" id="UP000704611">
    <property type="component" value="Unassembled WGS sequence"/>
</dbReference>
<name>A0ABS6MN68_9GAMM</name>
<reference evidence="7 8" key="1">
    <citation type="submission" date="2021-06" db="EMBL/GenBank/DDBJ databases">
        <title>Rheinheimera indica sp. nov., isolated from deep-sea sediment.</title>
        <authorList>
            <person name="Wang Z."/>
            <person name="Zhang X.-Y."/>
        </authorList>
    </citation>
    <scope>NUCLEOTIDE SEQUENCE [LARGE SCALE GENOMIC DNA]</scope>
    <source>
        <strain evidence="7 8">SM2107</strain>
    </source>
</reference>
<evidence type="ECO:0000256" key="2">
    <source>
        <dbReference type="ARBA" id="ARBA00022475"/>
    </source>
</evidence>
<keyword evidence="2" id="KW-1003">Cell membrane</keyword>
<comment type="subcellular location">
    <subcellularLocation>
        <location evidence="1">Cell membrane</location>
        <topology evidence="1">Multi-pass membrane protein</topology>
    </subcellularLocation>
</comment>
<feature type="transmembrane region" description="Helical" evidence="6">
    <location>
        <begin position="112"/>
        <end position="132"/>
    </location>
</feature>
<accession>A0ABS6MN68</accession>
<keyword evidence="3 6" id="KW-0812">Transmembrane</keyword>
<evidence type="ECO:0000256" key="3">
    <source>
        <dbReference type="ARBA" id="ARBA00022692"/>
    </source>
</evidence>
<evidence type="ECO:0000256" key="5">
    <source>
        <dbReference type="ARBA" id="ARBA00023136"/>
    </source>
</evidence>
<comment type="caution">
    <text evidence="7">The sequence shown here is derived from an EMBL/GenBank/DDBJ whole genome shotgun (WGS) entry which is preliminary data.</text>
</comment>
<feature type="transmembrane region" description="Helical" evidence="6">
    <location>
        <begin position="82"/>
        <end position="100"/>
    </location>
</feature>
<keyword evidence="8" id="KW-1185">Reference proteome</keyword>
<evidence type="ECO:0000256" key="4">
    <source>
        <dbReference type="ARBA" id="ARBA00022989"/>
    </source>
</evidence>